<gene>
    <name evidence="1" type="ORF">PSYICH_LOCUS12067</name>
</gene>
<dbReference type="InterPro" id="IPR036397">
    <property type="entry name" value="RNaseH_sf"/>
</dbReference>
<dbReference type="InterPro" id="IPR052709">
    <property type="entry name" value="Transposase-MT_Hybrid"/>
</dbReference>
<dbReference type="OrthoDB" id="8189655at2759"/>
<dbReference type="Proteomes" id="UP001153636">
    <property type="component" value="Chromosome 6"/>
</dbReference>
<evidence type="ECO:0000313" key="2">
    <source>
        <dbReference type="Proteomes" id="UP001153636"/>
    </source>
</evidence>
<dbReference type="EMBL" id="OV651818">
    <property type="protein sequence ID" value="CAH1111891.1"/>
    <property type="molecule type" value="Genomic_DNA"/>
</dbReference>
<dbReference type="PANTHER" id="PTHR46060:SF1">
    <property type="entry name" value="MARINER MOS1 TRANSPOSASE-LIKE PROTEIN"/>
    <property type="match status" value="1"/>
</dbReference>
<organism evidence="1 2">
    <name type="scientific">Psylliodes chrysocephalus</name>
    <dbReference type="NCBI Taxonomy" id="3402493"/>
    <lineage>
        <taxon>Eukaryota</taxon>
        <taxon>Metazoa</taxon>
        <taxon>Ecdysozoa</taxon>
        <taxon>Arthropoda</taxon>
        <taxon>Hexapoda</taxon>
        <taxon>Insecta</taxon>
        <taxon>Pterygota</taxon>
        <taxon>Neoptera</taxon>
        <taxon>Endopterygota</taxon>
        <taxon>Coleoptera</taxon>
        <taxon>Polyphaga</taxon>
        <taxon>Cucujiformia</taxon>
        <taxon>Chrysomeloidea</taxon>
        <taxon>Chrysomelidae</taxon>
        <taxon>Galerucinae</taxon>
        <taxon>Alticini</taxon>
        <taxon>Psylliodes</taxon>
    </lineage>
</organism>
<name>A0A9P0GJD4_9CUCU</name>
<dbReference type="GO" id="GO:0003676">
    <property type="term" value="F:nucleic acid binding"/>
    <property type="evidence" value="ECO:0007669"/>
    <property type="project" value="InterPro"/>
</dbReference>
<reference evidence="1" key="1">
    <citation type="submission" date="2022-01" db="EMBL/GenBank/DDBJ databases">
        <authorList>
            <person name="King R."/>
        </authorList>
    </citation>
    <scope>NUCLEOTIDE SEQUENCE</scope>
</reference>
<proteinExistence type="predicted"/>
<keyword evidence="2" id="KW-1185">Reference proteome</keyword>
<dbReference type="Gene3D" id="3.30.420.10">
    <property type="entry name" value="Ribonuclease H-like superfamily/Ribonuclease H"/>
    <property type="match status" value="1"/>
</dbReference>
<protein>
    <submittedName>
        <fullName evidence="1">Uncharacterized protein</fullName>
    </submittedName>
</protein>
<accession>A0A9P0GJD4</accession>
<evidence type="ECO:0000313" key="1">
    <source>
        <dbReference type="EMBL" id="CAH1111891.1"/>
    </source>
</evidence>
<dbReference type="AlphaFoldDB" id="A0A9P0GJD4"/>
<dbReference type="PANTHER" id="PTHR46060">
    <property type="entry name" value="MARINER MOS1 TRANSPOSASE-LIKE PROTEIN"/>
    <property type="match status" value="1"/>
</dbReference>
<sequence>MENIDEVHDMILSDRQIGLKPTSEELNILYDCVHHIVYDLDIKKSGKWIPICLNVDQKHARVEASSSICARFEKDADFLCRVVTMDETWVYFYDPKTKQQSME</sequence>